<feature type="domain" description="SMB" evidence="3">
    <location>
        <begin position="103"/>
        <end position="145"/>
    </location>
</feature>
<dbReference type="InterPro" id="IPR001212">
    <property type="entry name" value="Somatomedin_B_dom"/>
</dbReference>
<accession>A0AA36MY15</accession>
<dbReference type="EMBL" id="CAUJNA010001057">
    <property type="protein sequence ID" value="CAJ1383881.1"/>
    <property type="molecule type" value="Genomic_DNA"/>
</dbReference>
<protein>
    <recommendedName>
        <fullName evidence="3">SMB domain-containing protein</fullName>
    </recommendedName>
</protein>
<dbReference type="AlphaFoldDB" id="A0AA36MY15"/>
<dbReference type="Gene3D" id="4.10.410.20">
    <property type="match status" value="6"/>
</dbReference>
<feature type="domain" description="SMB" evidence="3">
    <location>
        <begin position="149"/>
        <end position="190"/>
    </location>
</feature>
<dbReference type="SMART" id="SM00201">
    <property type="entry name" value="SO"/>
    <property type="match status" value="7"/>
</dbReference>
<dbReference type="PANTHER" id="PTHR22917">
    <property type="entry name" value="HEMOPEXIN DOMAIN-CONTAINING PROTEIN"/>
    <property type="match status" value="1"/>
</dbReference>
<dbReference type="Pfam" id="PF01033">
    <property type="entry name" value="Somatomedin_B"/>
    <property type="match status" value="6"/>
</dbReference>
<dbReference type="PROSITE" id="PS50958">
    <property type="entry name" value="SMB_2"/>
    <property type="match status" value="5"/>
</dbReference>
<dbReference type="SUPFAM" id="SSF90188">
    <property type="entry name" value="Somatomedin B domain"/>
    <property type="match status" value="6"/>
</dbReference>
<keyword evidence="5" id="KW-1185">Reference proteome</keyword>
<evidence type="ECO:0000313" key="5">
    <source>
        <dbReference type="Proteomes" id="UP001178507"/>
    </source>
</evidence>
<evidence type="ECO:0000256" key="2">
    <source>
        <dbReference type="SAM" id="SignalP"/>
    </source>
</evidence>
<feature type="chain" id="PRO_5041378603" description="SMB domain-containing protein" evidence="2">
    <location>
        <begin position="20"/>
        <end position="361"/>
    </location>
</feature>
<dbReference type="PROSITE" id="PS00524">
    <property type="entry name" value="SMB_1"/>
    <property type="match status" value="6"/>
</dbReference>
<evidence type="ECO:0000313" key="4">
    <source>
        <dbReference type="EMBL" id="CAJ1383881.1"/>
    </source>
</evidence>
<sequence length="361" mass="38449">MARWSLLVCWSTLQATAVAESCASLQCVAIYRSDASCQCFPGCEVYNNCCSDFKEVCMNSKGEFMPAHAYKEVTTTTTEYIEHKPLISTPVDHASRSQALRKVAGNCRSFGCGVFAAAHNCQCNDGCVAHGSCCDDFQAICPDLFAKSGAGSCRGSCGIWDARRQCQCDAECYLHGNCCHDFAAHCKQEGRAASCKALGCGTFGAQNFCQCNAACAAFGSCCEDYAEYCNTGSCATYGCGPFHAGHSCQCNPGCERFGNCCGDFQHVCEGASGFSEGSRLSCAEVGCNFVSGRACQCNSGCQMHGNCCIDFESTCSLPKEPLGSCAVFGCIEFREGNDCQCSPECQAHGNCCPDAFRCREL</sequence>
<dbReference type="Proteomes" id="UP001178507">
    <property type="component" value="Unassembled WGS sequence"/>
</dbReference>
<keyword evidence="2" id="KW-0732">Signal</keyword>
<reference evidence="4" key="1">
    <citation type="submission" date="2023-08" db="EMBL/GenBank/DDBJ databases">
        <authorList>
            <person name="Chen Y."/>
            <person name="Shah S."/>
            <person name="Dougan E. K."/>
            <person name="Thang M."/>
            <person name="Chan C."/>
        </authorList>
    </citation>
    <scope>NUCLEOTIDE SEQUENCE</scope>
</reference>
<evidence type="ECO:0000259" key="3">
    <source>
        <dbReference type="PROSITE" id="PS50958"/>
    </source>
</evidence>
<organism evidence="4 5">
    <name type="scientific">Effrenium voratum</name>
    <dbReference type="NCBI Taxonomy" id="2562239"/>
    <lineage>
        <taxon>Eukaryota</taxon>
        <taxon>Sar</taxon>
        <taxon>Alveolata</taxon>
        <taxon>Dinophyceae</taxon>
        <taxon>Suessiales</taxon>
        <taxon>Symbiodiniaceae</taxon>
        <taxon>Effrenium</taxon>
    </lineage>
</organism>
<evidence type="ECO:0000256" key="1">
    <source>
        <dbReference type="ARBA" id="ARBA00023157"/>
    </source>
</evidence>
<feature type="domain" description="SMB" evidence="3">
    <location>
        <begin position="18"/>
        <end position="61"/>
    </location>
</feature>
<feature type="domain" description="SMB" evidence="3">
    <location>
        <begin position="225"/>
        <end position="272"/>
    </location>
</feature>
<name>A0AA36MY15_9DINO</name>
<gene>
    <name evidence="4" type="ORF">EVOR1521_LOCUS10867</name>
</gene>
<keyword evidence="1" id="KW-1015">Disulfide bond</keyword>
<proteinExistence type="predicted"/>
<feature type="signal peptide" evidence="2">
    <location>
        <begin position="1"/>
        <end position="19"/>
    </location>
</feature>
<dbReference type="PANTHER" id="PTHR22917:SF6">
    <property type="entry name" value="EG:8D8.2 PROTEIN-RELATED"/>
    <property type="match status" value="1"/>
</dbReference>
<dbReference type="InterPro" id="IPR036024">
    <property type="entry name" value="Somatomedin_B-like_dom_sf"/>
</dbReference>
<dbReference type="InterPro" id="IPR051298">
    <property type="entry name" value="Heme_transport/Cell_adhesion"/>
</dbReference>
<comment type="caution">
    <text evidence="4">The sequence shown here is derived from an EMBL/GenBank/DDBJ whole genome shotgun (WGS) entry which is preliminary data.</text>
</comment>
<feature type="domain" description="SMB" evidence="3">
    <location>
        <begin position="278"/>
        <end position="319"/>
    </location>
</feature>